<sequence length="371" mass="40491">MANFNISGGVGTTFTDTSPGGGFVIDFDSLDNSLSLQINGVDLFVGGPAGAPNELQFQRQVNGTEGQTVRFADGDRYEIDTPAVWQLGNTNGEPVVRLVVEPDGTIQLFGVKADNGALVPLELFNGMTENSAAIADAWNDTGSNTITIDQSVTGPTNADGEFVDVLCFAAGTVIETQDGPVLIEELRVGDQVLTHDHGFTPVRWVGSRKLSRAELEAQPRLQPILIRTNALGDGYPKQDLIVSQQHRILVSSAVAMRMFECQDVLIPAKKLLPLDGIDFLPDTAGSVEYFHILFDRHELIWSNGALTESLFTGPEALRTVSPEARQEIKDLFPECCDPQFEALSARYIPKKGKHMRKLVERHQVNNKPLFS</sequence>
<accession>A0A0P1E4H4</accession>
<dbReference type="EMBL" id="CYPS01000032">
    <property type="protein sequence ID" value="CUH43023.1"/>
    <property type="molecule type" value="Genomic_DNA"/>
</dbReference>
<feature type="domain" description="Hedgehog/Intein (Hint)" evidence="1">
    <location>
        <begin position="167"/>
        <end position="313"/>
    </location>
</feature>
<evidence type="ECO:0000313" key="2">
    <source>
        <dbReference type="EMBL" id="CUH43023.1"/>
    </source>
</evidence>
<evidence type="ECO:0000259" key="1">
    <source>
        <dbReference type="Pfam" id="PF13403"/>
    </source>
</evidence>
<dbReference type="PROSITE" id="PS50817">
    <property type="entry name" value="INTEIN_N_TER"/>
    <property type="match status" value="1"/>
</dbReference>
<dbReference type="Proteomes" id="UP000050786">
    <property type="component" value="Unassembled WGS sequence"/>
</dbReference>
<reference evidence="3" key="1">
    <citation type="submission" date="2015-09" db="EMBL/GenBank/DDBJ databases">
        <authorList>
            <person name="Rodrigo-Torres L."/>
            <person name="Arahal D.R."/>
        </authorList>
    </citation>
    <scope>NUCLEOTIDE SEQUENCE [LARGE SCALE GENOMIC DNA]</scope>
    <source>
        <strain evidence="3">CECT 4293</strain>
    </source>
</reference>
<dbReference type="AlphaFoldDB" id="A0A0P1E4H4"/>
<organism evidence="2 3">
    <name type="scientific">Ruegeria atlantica</name>
    <dbReference type="NCBI Taxonomy" id="81569"/>
    <lineage>
        <taxon>Bacteria</taxon>
        <taxon>Pseudomonadati</taxon>
        <taxon>Pseudomonadota</taxon>
        <taxon>Alphaproteobacteria</taxon>
        <taxon>Rhodobacterales</taxon>
        <taxon>Roseobacteraceae</taxon>
        <taxon>Ruegeria</taxon>
    </lineage>
</organism>
<dbReference type="GO" id="GO:0016539">
    <property type="term" value="P:intein-mediated protein splicing"/>
    <property type="evidence" value="ECO:0007669"/>
    <property type="project" value="InterPro"/>
</dbReference>
<dbReference type="InterPro" id="IPR006141">
    <property type="entry name" value="Intein_N"/>
</dbReference>
<keyword evidence="3" id="KW-1185">Reference proteome</keyword>
<dbReference type="Pfam" id="PF13403">
    <property type="entry name" value="Hint_2"/>
    <property type="match status" value="1"/>
</dbReference>
<name>A0A0P1E4H4_9RHOB</name>
<dbReference type="Gene3D" id="2.170.16.10">
    <property type="entry name" value="Hedgehog/Intein (Hint) domain"/>
    <property type="match status" value="1"/>
</dbReference>
<dbReference type="InterPro" id="IPR028992">
    <property type="entry name" value="Hedgehog/Intein_dom"/>
</dbReference>
<protein>
    <recommendedName>
        <fullName evidence="1">Hedgehog/Intein (Hint) domain-containing protein</fullName>
    </recommendedName>
</protein>
<evidence type="ECO:0000313" key="3">
    <source>
        <dbReference type="Proteomes" id="UP000050786"/>
    </source>
</evidence>
<proteinExistence type="predicted"/>
<dbReference type="RefSeq" id="WP_261307845.1">
    <property type="nucleotide sequence ID" value="NZ_CYPS01000032.1"/>
</dbReference>
<gene>
    <name evidence="2" type="ORF">RUM4293_01912</name>
</gene>
<dbReference type="SUPFAM" id="SSF51294">
    <property type="entry name" value="Hedgehog/intein (Hint) domain"/>
    <property type="match status" value="1"/>
</dbReference>
<dbReference type="InterPro" id="IPR036844">
    <property type="entry name" value="Hint_dom_sf"/>
</dbReference>